<protein>
    <submittedName>
        <fullName evidence="3">Putative oxidoreductase</fullName>
    </submittedName>
</protein>
<dbReference type="EMBL" id="BAFC01000007">
    <property type="protein sequence ID" value="GAB37464.1"/>
    <property type="molecule type" value="Genomic_DNA"/>
</dbReference>
<dbReference type="Gene3D" id="3.40.50.720">
    <property type="entry name" value="NAD(P)-binding Rossmann-like Domain"/>
    <property type="match status" value="1"/>
</dbReference>
<dbReference type="PANTHER" id="PTHR43157">
    <property type="entry name" value="PHOSPHATIDYLINOSITOL-GLYCAN BIOSYNTHESIS CLASS F PROTEIN-RELATED"/>
    <property type="match status" value="1"/>
</dbReference>
<accession>H5TVF6</accession>
<evidence type="ECO:0000313" key="4">
    <source>
        <dbReference type="Proteomes" id="UP000005845"/>
    </source>
</evidence>
<keyword evidence="4" id="KW-1185">Reference proteome</keyword>
<feature type="region of interest" description="Disordered" evidence="2">
    <location>
        <begin position="15"/>
        <end position="38"/>
    </location>
</feature>
<dbReference type="PRINTS" id="PR00081">
    <property type="entry name" value="GDHRDH"/>
</dbReference>
<sequence>MLVVPRKRWDQARLRLDPTPCRPDENGSGTTLDDTKRGTSVADTRTIVITGASDGIGAVAARELAGPEVDLIIVGRSEEKTKAVAAEVGATAFTADYARFDEVRALAGDIAARVDSIDVLLNNAGGTFAPAQKTADGHEPNFQINHLSGFLLTNLLKEQLAADGGALVVNTSSFGNLAGSVDLTDLDFERRRTIELRCYGTSKLENIMFTRGIADRWRDDGIVSAAVHPGVVASSFGRDSAFVGLFYRTPLKRFGTITPEQGAQPLIALARRGADPEINGVYFDRLKPNGRENKQAHRRDLIDGLWAASEKFVGVGV</sequence>
<comment type="caution">
    <text evidence="3">The sequence shown here is derived from an EMBL/GenBank/DDBJ whole genome shotgun (WGS) entry which is preliminary data.</text>
</comment>
<name>H5TVF6_9ACTN</name>
<organism evidence="3 4">
    <name type="scientific">Gordonia sputi NBRC 100414</name>
    <dbReference type="NCBI Taxonomy" id="1089453"/>
    <lineage>
        <taxon>Bacteria</taxon>
        <taxon>Bacillati</taxon>
        <taxon>Actinomycetota</taxon>
        <taxon>Actinomycetes</taxon>
        <taxon>Mycobacteriales</taxon>
        <taxon>Gordoniaceae</taxon>
        <taxon>Gordonia</taxon>
    </lineage>
</organism>
<dbReference type="InterPro" id="IPR036291">
    <property type="entry name" value="NAD(P)-bd_dom_sf"/>
</dbReference>
<evidence type="ECO:0000256" key="2">
    <source>
        <dbReference type="SAM" id="MobiDB-lite"/>
    </source>
</evidence>
<dbReference type="AlphaFoldDB" id="H5TVF6"/>
<dbReference type="SUPFAM" id="SSF51735">
    <property type="entry name" value="NAD(P)-binding Rossmann-fold domains"/>
    <property type="match status" value="1"/>
</dbReference>
<dbReference type="PANTHER" id="PTHR43157:SF31">
    <property type="entry name" value="PHOSPHATIDYLINOSITOL-GLYCAN BIOSYNTHESIS CLASS F PROTEIN"/>
    <property type="match status" value="1"/>
</dbReference>
<dbReference type="InterPro" id="IPR002347">
    <property type="entry name" value="SDR_fam"/>
</dbReference>
<reference evidence="3 4" key="1">
    <citation type="submission" date="2012-02" db="EMBL/GenBank/DDBJ databases">
        <title>Whole genome shotgun sequence of Gordonia sputi NBRC 100414.</title>
        <authorList>
            <person name="Yoshida I."/>
            <person name="Hosoyama A."/>
            <person name="Tsuchikane K."/>
            <person name="Katsumata H."/>
            <person name="Yamazaki S."/>
            <person name="Fujita N."/>
        </authorList>
    </citation>
    <scope>NUCLEOTIDE SEQUENCE [LARGE SCALE GENOMIC DNA]</scope>
    <source>
        <strain evidence="3 4">NBRC 100414</strain>
    </source>
</reference>
<evidence type="ECO:0000313" key="3">
    <source>
        <dbReference type="EMBL" id="GAB37464.1"/>
    </source>
</evidence>
<proteinExistence type="predicted"/>
<dbReference type="GO" id="GO:0016491">
    <property type="term" value="F:oxidoreductase activity"/>
    <property type="evidence" value="ECO:0007669"/>
    <property type="project" value="UniProtKB-KW"/>
</dbReference>
<dbReference type="Pfam" id="PF00106">
    <property type="entry name" value="adh_short"/>
    <property type="match status" value="1"/>
</dbReference>
<dbReference type="eggNOG" id="COG1028">
    <property type="taxonomic scope" value="Bacteria"/>
</dbReference>
<keyword evidence="1" id="KW-0560">Oxidoreductase</keyword>
<evidence type="ECO:0000256" key="1">
    <source>
        <dbReference type="ARBA" id="ARBA00023002"/>
    </source>
</evidence>
<dbReference type="Proteomes" id="UP000005845">
    <property type="component" value="Unassembled WGS sequence"/>
</dbReference>
<gene>
    <name evidence="3" type="ORF">GOSPT_007_00750</name>
</gene>